<evidence type="ECO:0000313" key="2">
    <source>
        <dbReference type="EMBL" id="KAI9637657.1"/>
    </source>
</evidence>
<dbReference type="EMBL" id="JAKWFO010000004">
    <property type="protein sequence ID" value="KAI9637657.1"/>
    <property type="molecule type" value="Genomic_DNA"/>
</dbReference>
<feature type="transmembrane region" description="Helical" evidence="1">
    <location>
        <begin position="224"/>
        <end position="246"/>
    </location>
</feature>
<feature type="transmembrane region" description="Helical" evidence="1">
    <location>
        <begin position="33"/>
        <end position="50"/>
    </location>
</feature>
<protein>
    <recommendedName>
        <fullName evidence="4">Wax synthase domain-containing protein</fullName>
    </recommendedName>
</protein>
<keyword evidence="1" id="KW-0472">Membrane</keyword>
<keyword evidence="1" id="KW-0812">Transmembrane</keyword>
<evidence type="ECO:0000313" key="3">
    <source>
        <dbReference type="Proteomes" id="UP001164286"/>
    </source>
</evidence>
<organism evidence="2 3">
    <name type="scientific">Dioszegia hungarica</name>
    <dbReference type="NCBI Taxonomy" id="4972"/>
    <lineage>
        <taxon>Eukaryota</taxon>
        <taxon>Fungi</taxon>
        <taxon>Dikarya</taxon>
        <taxon>Basidiomycota</taxon>
        <taxon>Agaricomycotina</taxon>
        <taxon>Tremellomycetes</taxon>
        <taxon>Tremellales</taxon>
        <taxon>Bulleribasidiaceae</taxon>
        <taxon>Dioszegia</taxon>
    </lineage>
</organism>
<keyword evidence="1" id="KW-1133">Transmembrane helix</keyword>
<reference evidence="2" key="1">
    <citation type="journal article" date="2022" name="G3 (Bethesda)">
        <title>High quality genome of the basidiomycete yeast Dioszegia hungarica PDD-24b-2 isolated from cloud water.</title>
        <authorList>
            <person name="Jarrige D."/>
            <person name="Haridas S."/>
            <person name="Bleykasten-Grosshans C."/>
            <person name="Joly M."/>
            <person name="Nadalig T."/>
            <person name="Sancelme M."/>
            <person name="Vuilleumier S."/>
            <person name="Grigoriev I.V."/>
            <person name="Amato P."/>
            <person name="Bringel F."/>
        </authorList>
    </citation>
    <scope>NUCLEOTIDE SEQUENCE</scope>
    <source>
        <strain evidence="2">PDD-24b-2</strain>
    </source>
</reference>
<comment type="caution">
    <text evidence="2">The sequence shown here is derived from an EMBL/GenBank/DDBJ whole genome shotgun (WGS) entry which is preliminary data.</text>
</comment>
<proteinExistence type="predicted"/>
<evidence type="ECO:0000256" key="1">
    <source>
        <dbReference type="SAM" id="Phobius"/>
    </source>
</evidence>
<dbReference type="GeneID" id="77731710"/>
<dbReference type="RefSeq" id="XP_052947434.1">
    <property type="nucleotide sequence ID" value="XM_053092505.1"/>
</dbReference>
<gene>
    <name evidence="2" type="ORF">MKK02DRAFT_43584</name>
</gene>
<accession>A0AA38HCU6</accession>
<dbReference type="Proteomes" id="UP001164286">
    <property type="component" value="Unassembled WGS sequence"/>
</dbReference>
<evidence type="ECO:0008006" key="4">
    <source>
        <dbReference type="Google" id="ProtNLM"/>
    </source>
</evidence>
<dbReference type="AlphaFoldDB" id="A0AA38HCU6"/>
<name>A0AA38HCU6_9TREE</name>
<keyword evidence="3" id="KW-1185">Reference proteome</keyword>
<sequence length="422" mass="47946">MLPHKASSFVHPFLTEFSVHDHLPARLPLAERWPILALGLSAIFTIAYLVHIPSPPGYSEDQKHPTAQLACNALLPLAVCAPIWCWLTVNLSGETTQWAAMCSSIRWTFSPTRPSYHPLTRPPFFNFIRQTRMFKALNLPLMEYRLHGLTQYSPPYTGNAPRYFPSVLNHLGHFLLRLFLFDALTLGMHLLDPSNLGAMDAAVSPQDWDAGMATMAHNTGLPRWIVPVLMTAVSTIITYAGVGVGWDQHALMAVGSGLWAPEEWPPVMRAPWKSQSLNELWGGRYHTYLRNVFHICTLPLAWLPHAFHIPRIFLGSAIHHSLLLYPFTGSFSFRANLLQYMIPALGCSLERLYRKWTGRKVGGKWGAVWTWTIFLWSCYYGTKEWYSVGWAERYRCDLEEVSPVVAVMRALGWDVMRKAKAE</sequence>